<dbReference type="SUPFAM" id="SSF52266">
    <property type="entry name" value="SGNH hydrolase"/>
    <property type="match status" value="1"/>
</dbReference>
<dbReference type="EMBL" id="FTOL01000015">
    <property type="protein sequence ID" value="SIT25679.1"/>
    <property type="molecule type" value="Genomic_DNA"/>
</dbReference>
<dbReference type="InterPro" id="IPR036514">
    <property type="entry name" value="SGNH_hydro_sf"/>
</dbReference>
<sequence length="686" mass="76706">MPKISKINLRQLFAKGMKPSQEAFYNLFDSFWHKDDQIDIAAVKDLQLSLNSKLDNAAKDSLLDAFNDALTDIHQAVESEFKGILNPTGMAPTEDGSYKPAVSSELDKPTDPTSTLDWGTKYPNAGNLRSKQGYSTMFYKKGTVWTKSETKIDVNSEKYDKTSAAVGNYPDFANPNKMTLPNAGFTLEQGNNTLPATLRYWQSPALLKDRYIVKIRAKATAIGNVNIFIHKKSDMSLDRTIQVNVTSQIFEYVFTEPIDSDLYYVMFSSGIMYYAFNGGTPVKQMLVATGEWSENPTIALCVEYFTYHSAILPKTLTVAQRLDLLESRETKSFQWSNIMLDKTELLSKIVKESINSVFTIDSGIINITSIGDGLGIVVANNIYLNKRCFEFDVKLSDINTKMYFGTKPTENQVGSATYSVDFSTKKINNTFDFSTLIDVNINDSYSISMSYKISETTIRIRNKRTTQEALYTFKPTTDEFDQYKVGFMSGGGSISKMKIYSMAKERPYIMFFGDSIMRGSNNNPLNKRFADLCGTFLGKEYLISGRAVGNIDGLMNRLAIEIPCFRPRYVCITIGTNGGNTEAKLNAMIDFCEGYGCTVILNHIPLYDSSTAAKNAMIANVVNSRKLMSIRYDIATSIGFDATTKDNSCFSNESGIFIHPNEKGNQQIFDRSKIDMEEVFINAGAA</sequence>
<dbReference type="GO" id="GO:0016788">
    <property type="term" value="F:hydrolase activity, acting on ester bonds"/>
    <property type="evidence" value="ECO:0007669"/>
    <property type="project" value="UniProtKB-ARBA"/>
</dbReference>
<reference evidence="3" key="1">
    <citation type="submission" date="2017-01" db="EMBL/GenBank/DDBJ databases">
        <authorList>
            <person name="Varghese N."/>
            <person name="Submissions S."/>
        </authorList>
    </citation>
    <scope>NUCLEOTIDE SEQUENCE [LARGE SCALE GENOMIC DNA]</scope>
    <source>
        <strain evidence="3">DSM 18017</strain>
    </source>
</reference>
<keyword evidence="3" id="KW-1185">Reference proteome</keyword>
<protein>
    <submittedName>
        <fullName evidence="2">Uncharacterized protein</fullName>
    </submittedName>
</protein>
<dbReference type="STRING" id="373668.SAMN05421786_11555"/>
<feature type="region of interest" description="Disordered" evidence="1">
    <location>
        <begin position="84"/>
        <end position="119"/>
    </location>
</feature>
<dbReference type="Gene3D" id="3.40.50.1110">
    <property type="entry name" value="SGNH hydrolase"/>
    <property type="match status" value="1"/>
</dbReference>
<dbReference type="RefSeq" id="WP_076554185.1">
    <property type="nucleotide sequence ID" value="NZ_FTOL01000015.1"/>
</dbReference>
<name>A0A1N7QSD3_9FLAO</name>
<evidence type="ECO:0000256" key="1">
    <source>
        <dbReference type="SAM" id="MobiDB-lite"/>
    </source>
</evidence>
<proteinExistence type="predicted"/>
<organism evidence="2 3">
    <name type="scientific">Chryseobacterium ureilyticum</name>
    <dbReference type="NCBI Taxonomy" id="373668"/>
    <lineage>
        <taxon>Bacteria</taxon>
        <taxon>Pseudomonadati</taxon>
        <taxon>Bacteroidota</taxon>
        <taxon>Flavobacteriia</taxon>
        <taxon>Flavobacteriales</taxon>
        <taxon>Weeksellaceae</taxon>
        <taxon>Chryseobacterium group</taxon>
        <taxon>Chryseobacterium</taxon>
    </lineage>
</organism>
<evidence type="ECO:0000313" key="3">
    <source>
        <dbReference type="Proteomes" id="UP000186744"/>
    </source>
</evidence>
<dbReference type="AlphaFoldDB" id="A0A1N7QSD3"/>
<gene>
    <name evidence="2" type="ORF">SAMN05421786_11555</name>
</gene>
<dbReference type="OrthoDB" id="1275252at2"/>
<accession>A0A1N7QSD3</accession>
<dbReference type="Proteomes" id="UP000186744">
    <property type="component" value="Unassembled WGS sequence"/>
</dbReference>
<evidence type="ECO:0000313" key="2">
    <source>
        <dbReference type="EMBL" id="SIT25679.1"/>
    </source>
</evidence>